<feature type="compositionally biased region" description="Polar residues" evidence="2">
    <location>
        <begin position="14"/>
        <end position="24"/>
    </location>
</feature>
<feature type="region of interest" description="Disordered" evidence="2">
    <location>
        <begin position="1"/>
        <end position="43"/>
    </location>
</feature>
<name>A0A392RRF1_9FABA</name>
<feature type="domain" description="CCHC-type" evidence="3">
    <location>
        <begin position="69"/>
        <end position="83"/>
    </location>
</feature>
<feature type="domain" description="CCHC-type" evidence="3">
    <location>
        <begin position="49"/>
        <end position="64"/>
    </location>
</feature>
<comment type="caution">
    <text evidence="4">The sequence shown here is derived from an EMBL/GenBank/DDBJ whole genome shotgun (WGS) entry which is preliminary data.</text>
</comment>
<dbReference type="Pfam" id="PF00098">
    <property type="entry name" value="zf-CCHC"/>
    <property type="match status" value="2"/>
</dbReference>
<dbReference type="InterPro" id="IPR001878">
    <property type="entry name" value="Znf_CCHC"/>
</dbReference>
<dbReference type="GO" id="GO:0008270">
    <property type="term" value="F:zinc ion binding"/>
    <property type="evidence" value="ECO:0007669"/>
    <property type="project" value="UniProtKB-KW"/>
</dbReference>
<reference evidence="4 5" key="1">
    <citation type="journal article" date="2018" name="Front. Plant Sci.">
        <title>Red Clover (Trifolium pratense) and Zigzag Clover (T. medium) - A Picture of Genomic Similarities and Differences.</title>
        <authorList>
            <person name="Dluhosova J."/>
            <person name="Istvanek J."/>
            <person name="Nedelnik J."/>
            <person name="Repkova J."/>
        </authorList>
    </citation>
    <scope>NUCLEOTIDE SEQUENCE [LARGE SCALE GENOMIC DNA]</scope>
    <source>
        <strain evidence="5">cv. 10/8</strain>
        <tissue evidence="4">Leaf</tissue>
    </source>
</reference>
<proteinExistence type="predicted"/>
<dbReference type="InterPro" id="IPR036875">
    <property type="entry name" value="Znf_CCHC_sf"/>
</dbReference>
<dbReference type="GO" id="GO:0003676">
    <property type="term" value="F:nucleic acid binding"/>
    <property type="evidence" value="ECO:0007669"/>
    <property type="project" value="InterPro"/>
</dbReference>
<accession>A0A392RRF1</accession>
<evidence type="ECO:0000256" key="2">
    <source>
        <dbReference type="SAM" id="MobiDB-lite"/>
    </source>
</evidence>
<evidence type="ECO:0000313" key="5">
    <source>
        <dbReference type="Proteomes" id="UP000265520"/>
    </source>
</evidence>
<sequence length="111" mass="12323">MNRQGNFSVGGPSRPSNQNQNRNKQGMRPYHRSQNNRGVNHPTNQKWTCFKCGQDGHLSNECRNTTSVCYNCKKPGHFARDCKAPQAGPSANTTHGARPTAKGRVYCMGTE</sequence>
<protein>
    <submittedName>
        <fullName evidence="4">TIR-NBS-LRR resistance protein</fullName>
    </submittedName>
</protein>
<dbReference type="AlphaFoldDB" id="A0A392RRF1"/>
<dbReference type="EMBL" id="LXQA010264689">
    <property type="protein sequence ID" value="MCI39193.1"/>
    <property type="molecule type" value="Genomic_DNA"/>
</dbReference>
<evidence type="ECO:0000259" key="3">
    <source>
        <dbReference type="PROSITE" id="PS50158"/>
    </source>
</evidence>
<dbReference type="Proteomes" id="UP000265520">
    <property type="component" value="Unassembled WGS sequence"/>
</dbReference>
<evidence type="ECO:0000313" key="4">
    <source>
        <dbReference type="EMBL" id="MCI39193.1"/>
    </source>
</evidence>
<dbReference type="SUPFAM" id="SSF57756">
    <property type="entry name" value="Retrovirus zinc finger-like domains"/>
    <property type="match status" value="1"/>
</dbReference>
<feature type="non-terminal residue" evidence="4">
    <location>
        <position position="111"/>
    </location>
</feature>
<keyword evidence="5" id="KW-1185">Reference proteome</keyword>
<keyword evidence="1" id="KW-0863">Zinc-finger</keyword>
<evidence type="ECO:0000256" key="1">
    <source>
        <dbReference type="PROSITE-ProRule" id="PRU00047"/>
    </source>
</evidence>
<keyword evidence="1" id="KW-0479">Metal-binding</keyword>
<feature type="region of interest" description="Disordered" evidence="2">
    <location>
        <begin position="83"/>
        <end position="103"/>
    </location>
</feature>
<keyword evidence="1" id="KW-0862">Zinc</keyword>
<feature type="compositionally biased region" description="Polar residues" evidence="2">
    <location>
        <begin position="32"/>
        <end position="43"/>
    </location>
</feature>
<dbReference type="PROSITE" id="PS50158">
    <property type="entry name" value="ZF_CCHC"/>
    <property type="match status" value="2"/>
</dbReference>
<dbReference type="SMART" id="SM00343">
    <property type="entry name" value="ZnF_C2HC"/>
    <property type="match status" value="2"/>
</dbReference>
<dbReference type="Gene3D" id="4.10.60.10">
    <property type="entry name" value="Zinc finger, CCHC-type"/>
    <property type="match status" value="2"/>
</dbReference>
<organism evidence="4 5">
    <name type="scientific">Trifolium medium</name>
    <dbReference type="NCBI Taxonomy" id="97028"/>
    <lineage>
        <taxon>Eukaryota</taxon>
        <taxon>Viridiplantae</taxon>
        <taxon>Streptophyta</taxon>
        <taxon>Embryophyta</taxon>
        <taxon>Tracheophyta</taxon>
        <taxon>Spermatophyta</taxon>
        <taxon>Magnoliopsida</taxon>
        <taxon>eudicotyledons</taxon>
        <taxon>Gunneridae</taxon>
        <taxon>Pentapetalae</taxon>
        <taxon>rosids</taxon>
        <taxon>fabids</taxon>
        <taxon>Fabales</taxon>
        <taxon>Fabaceae</taxon>
        <taxon>Papilionoideae</taxon>
        <taxon>50 kb inversion clade</taxon>
        <taxon>NPAAA clade</taxon>
        <taxon>Hologalegina</taxon>
        <taxon>IRL clade</taxon>
        <taxon>Trifolieae</taxon>
        <taxon>Trifolium</taxon>
    </lineage>
</organism>